<keyword evidence="4" id="KW-0378">Hydrolase</keyword>
<keyword evidence="5" id="KW-0694">RNA-binding</keyword>
<dbReference type="InterPro" id="IPR014721">
    <property type="entry name" value="Ribsml_uS5_D2-typ_fold_subgr"/>
</dbReference>
<comment type="caution">
    <text evidence="6">The sequence shown here is derived from an EMBL/GenBank/DDBJ whole genome shotgun (WGS) entry which is preliminary data.</text>
</comment>
<evidence type="ECO:0000256" key="4">
    <source>
        <dbReference type="ARBA" id="ARBA00022801"/>
    </source>
</evidence>
<reference evidence="6 7" key="1">
    <citation type="submission" date="2021-03" db="EMBL/GenBank/DDBJ databases">
        <title>Antimicrobial resistance genes in bacteria isolated from Japanese honey, and their potential for conferring macrolide and lincosamide resistance in the American foulbrood pathogen Paenibacillus larvae.</title>
        <authorList>
            <person name="Okamoto M."/>
            <person name="Kumagai M."/>
            <person name="Kanamori H."/>
            <person name="Takamatsu D."/>
        </authorList>
    </citation>
    <scope>NUCLEOTIDE SEQUENCE [LARGE SCALE GENOMIC DNA]</scope>
    <source>
        <strain evidence="6 7">J21TS3</strain>
    </source>
</reference>
<evidence type="ECO:0000256" key="2">
    <source>
        <dbReference type="ARBA" id="ARBA00022722"/>
    </source>
</evidence>
<dbReference type="SUPFAM" id="SSF54211">
    <property type="entry name" value="Ribosomal protein S5 domain 2-like"/>
    <property type="match status" value="1"/>
</dbReference>
<name>A0ABQ4M195_9BACL</name>
<evidence type="ECO:0000313" key="7">
    <source>
        <dbReference type="Proteomes" id="UP000680638"/>
    </source>
</evidence>
<keyword evidence="3" id="KW-0255">Endonuclease</keyword>
<evidence type="ECO:0000256" key="5">
    <source>
        <dbReference type="ARBA" id="ARBA00022884"/>
    </source>
</evidence>
<dbReference type="InterPro" id="IPR000100">
    <property type="entry name" value="RNase_P"/>
</dbReference>
<proteinExistence type="predicted"/>
<gene>
    <name evidence="6" type="ORF">J21TS3_41210</name>
</gene>
<dbReference type="InterPro" id="IPR020568">
    <property type="entry name" value="Ribosomal_Su5_D2-typ_SF"/>
</dbReference>
<dbReference type="Proteomes" id="UP000680638">
    <property type="component" value="Unassembled WGS sequence"/>
</dbReference>
<keyword evidence="1" id="KW-0819">tRNA processing</keyword>
<evidence type="ECO:0000313" key="6">
    <source>
        <dbReference type="EMBL" id="GIO69300.1"/>
    </source>
</evidence>
<keyword evidence="2" id="KW-0540">Nuclease</keyword>
<dbReference type="Pfam" id="PF00825">
    <property type="entry name" value="Ribonuclease_P"/>
    <property type="match status" value="1"/>
</dbReference>
<dbReference type="Gene3D" id="3.30.230.10">
    <property type="match status" value="1"/>
</dbReference>
<dbReference type="EMBL" id="BORW01000029">
    <property type="protein sequence ID" value="GIO69300.1"/>
    <property type="molecule type" value="Genomic_DNA"/>
</dbReference>
<evidence type="ECO:0000256" key="1">
    <source>
        <dbReference type="ARBA" id="ARBA00022694"/>
    </source>
</evidence>
<evidence type="ECO:0000256" key="3">
    <source>
        <dbReference type="ARBA" id="ARBA00022759"/>
    </source>
</evidence>
<protein>
    <submittedName>
        <fullName evidence="6">Uncharacterized protein</fullName>
    </submittedName>
</protein>
<sequence>MKEIVRHHEDRLIEHVDLVFIVRKGALDLPYKDLEKCVLHVLRKASLLKPPGH</sequence>
<keyword evidence="7" id="KW-1185">Reference proteome</keyword>
<organism evidence="6 7">
    <name type="scientific">Paenibacillus cookii</name>
    <dbReference type="NCBI Taxonomy" id="157839"/>
    <lineage>
        <taxon>Bacteria</taxon>
        <taxon>Bacillati</taxon>
        <taxon>Bacillota</taxon>
        <taxon>Bacilli</taxon>
        <taxon>Bacillales</taxon>
        <taxon>Paenibacillaceae</taxon>
        <taxon>Paenibacillus</taxon>
    </lineage>
</organism>
<accession>A0ABQ4M195</accession>